<dbReference type="RefSeq" id="WP_066436860.1">
    <property type="nucleotide sequence ID" value="NZ_LZRN01000038.1"/>
</dbReference>
<evidence type="ECO:0000256" key="3">
    <source>
        <dbReference type="ARBA" id="ARBA00013014"/>
    </source>
</evidence>
<name>A0A1A7QZ07_9FLAO</name>
<dbReference type="InterPro" id="IPR013332">
    <property type="entry name" value="KPR_N"/>
</dbReference>
<protein>
    <recommendedName>
        <fullName evidence="4 9">2-dehydropantoate 2-reductase</fullName>
        <ecNumber evidence="3 9">1.1.1.169</ecNumber>
    </recommendedName>
    <alternativeName>
        <fullName evidence="7 9">Ketopantoate reductase</fullName>
    </alternativeName>
</protein>
<keyword evidence="13" id="KW-1185">Reference proteome</keyword>
<proteinExistence type="inferred from homology"/>
<comment type="caution">
    <text evidence="12">The sequence shown here is derived from an EMBL/GenBank/DDBJ whole genome shotgun (WGS) entry which is preliminary data.</text>
</comment>
<dbReference type="PANTHER" id="PTHR21708:SF26">
    <property type="entry name" value="2-DEHYDROPANTOATE 2-REDUCTASE"/>
    <property type="match status" value="1"/>
</dbReference>
<dbReference type="UniPathway" id="UPA00028">
    <property type="reaction ID" value="UER00004"/>
</dbReference>
<gene>
    <name evidence="12" type="ORF">LX77_03559</name>
</gene>
<dbReference type="EC" id="1.1.1.169" evidence="3 9"/>
<evidence type="ECO:0000256" key="2">
    <source>
        <dbReference type="ARBA" id="ARBA00007870"/>
    </source>
</evidence>
<evidence type="ECO:0000256" key="8">
    <source>
        <dbReference type="ARBA" id="ARBA00048793"/>
    </source>
</evidence>
<dbReference type="InterPro" id="IPR013752">
    <property type="entry name" value="KPA_reductase"/>
</dbReference>
<dbReference type="SUPFAM" id="SSF48179">
    <property type="entry name" value="6-phosphogluconate dehydrogenase C-terminal domain-like"/>
    <property type="match status" value="1"/>
</dbReference>
<dbReference type="Gene3D" id="3.40.50.720">
    <property type="entry name" value="NAD(P)-binding Rossmann-like Domain"/>
    <property type="match status" value="1"/>
</dbReference>
<dbReference type="InterPro" id="IPR003710">
    <property type="entry name" value="ApbA"/>
</dbReference>
<dbReference type="Pfam" id="PF08546">
    <property type="entry name" value="ApbA_C"/>
    <property type="match status" value="1"/>
</dbReference>
<dbReference type="InterPro" id="IPR008927">
    <property type="entry name" value="6-PGluconate_DH-like_C_sf"/>
</dbReference>
<evidence type="ECO:0000313" key="12">
    <source>
        <dbReference type="EMBL" id="RAJ19200.1"/>
    </source>
</evidence>
<dbReference type="InterPro" id="IPR036291">
    <property type="entry name" value="NAD(P)-bd_dom_sf"/>
</dbReference>
<evidence type="ECO:0000259" key="11">
    <source>
        <dbReference type="Pfam" id="PF08546"/>
    </source>
</evidence>
<comment type="catalytic activity">
    <reaction evidence="8 9">
        <text>(R)-pantoate + NADP(+) = 2-dehydropantoate + NADPH + H(+)</text>
        <dbReference type="Rhea" id="RHEA:16233"/>
        <dbReference type="ChEBI" id="CHEBI:11561"/>
        <dbReference type="ChEBI" id="CHEBI:15378"/>
        <dbReference type="ChEBI" id="CHEBI:15980"/>
        <dbReference type="ChEBI" id="CHEBI:57783"/>
        <dbReference type="ChEBI" id="CHEBI:58349"/>
        <dbReference type="EC" id="1.1.1.169"/>
    </reaction>
</comment>
<dbReference type="Gene3D" id="1.10.1040.10">
    <property type="entry name" value="N-(1-d-carboxylethyl)-l-norvaline Dehydrogenase, domain 2"/>
    <property type="match status" value="1"/>
</dbReference>
<dbReference type="GO" id="GO:0005737">
    <property type="term" value="C:cytoplasm"/>
    <property type="evidence" value="ECO:0007669"/>
    <property type="project" value="TreeGrafter"/>
</dbReference>
<evidence type="ECO:0000256" key="5">
    <source>
        <dbReference type="ARBA" id="ARBA00022857"/>
    </source>
</evidence>
<evidence type="ECO:0000256" key="1">
    <source>
        <dbReference type="ARBA" id="ARBA00004994"/>
    </source>
</evidence>
<dbReference type="EMBL" id="QLLQ01000022">
    <property type="protein sequence ID" value="RAJ19200.1"/>
    <property type="molecule type" value="Genomic_DNA"/>
</dbReference>
<dbReference type="AlphaFoldDB" id="A0A1A7QZ07"/>
<keyword evidence="9" id="KW-0566">Pantothenate biosynthesis</keyword>
<dbReference type="InterPro" id="IPR013328">
    <property type="entry name" value="6PGD_dom2"/>
</dbReference>
<organism evidence="12 13">
    <name type="scientific">Gelidibacter algens</name>
    <dbReference type="NCBI Taxonomy" id="49280"/>
    <lineage>
        <taxon>Bacteria</taxon>
        <taxon>Pseudomonadati</taxon>
        <taxon>Bacteroidota</taxon>
        <taxon>Flavobacteriia</taxon>
        <taxon>Flavobacteriales</taxon>
        <taxon>Flavobacteriaceae</taxon>
        <taxon>Gelidibacter</taxon>
    </lineage>
</organism>
<evidence type="ECO:0000256" key="6">
    <source>
        <dbReference type="ARBA" id="ARBA00023002"/>
    </source>
</evidence>
<dbReference type="GO" id="GO:0015940">
    <property type="term" value="P:pantothenate biosynthetic process"/>
    <property type="evidence" value="ECO:0007669"/>
    <property type="project" value="UniProtKB-UniPathway"/>
</dbReference>
<dbReference type="Proteomes" id="UP000248987">
    <property type="component" value="Unassembled WGS sequence"/>
</dbReference>
<feature type="domain" description="Ketopantoate reductase N-terminal" evidence="10">
    <location>
        <begin position="3"/>
        <end position="156"/>
    </location>
</feature>
<evidence type="ECO:0000256" key="4">
    <source>
        <dbReference type="ARBA" id="ARBA00019465"/>
    </source>
</evidence>
<sequence>MKITIIGLGGVGGYFGFKLAQTYYRSADVTITFVARNETYTIIKDKGLTLLSAEHANSKAFPNELINNLDDLPVSDILLICVKEYDLEAVCLTIKDKIKDDTFVLPLMNGADIYERIRKIIPNGIVLPACVYVASHMKEKARVEHKGKSGKIILGKDPLHQQFSPDNIVSLLKNAGIDLEFKENSLPDIWTKFFFIASFGLVTARYNKSIGQVNEEDNLKMEALAIMIEIKKIATLKAIKLSQTIIQDTFEKAATFPYHTPTSLQLDVQSKKAQNELELFAGTIIKYGKELGVEVPATTKVYEEIKLINVIP</sequence>
<dbReference type="STRING" id="49280.A9996_15040"/>
<dbReference type="SUPFAM" id="SSF51735">
    <property type="entry name" value="NAD(P)-binding Rossmann-fold domains"/>
    <property type="match status" value="1"/>
</dbReference>
<evidence type="ECO:0000256" key="7">
    <source>
        <dbReference type="ARBA" id="ARBA00032024"/>
    </source>
</evidence>
<dbReference type="PANTHER" id="PTHR21708">
    <property type="entry name" value="PROBABLE 2-DEHYDROPANTOATE 2-REDUCTASE"/>
    <property type="match status" value="1"/>
</dbReference>
<evidence type="ECO:0000259" key="10">
    <source>
        <dbReference type="Pfam" id="PF02558"/>
    </source>
</evidence>
<feature type="domain" description="Ketopantoate reductase C-terminal" evidence="11">
    <location>
        <begin position="187"/>
        <end position="308"/>
    </location>
</feature>
<accession>A0A1A7QZ07</accession>
<keyword evidence="6 9" id="KW-0560">Oxidoreductase</keyword>
<dbReference type="GO" id="GO:0008677">
    <property type="term" value="F:2-dehydropantoate 2-reductase activity"/>
    <property type="evidence" value="ECO:0007669"/>
    <property type="project" value="UniProtKB-EC"/>
</dbReference>
<dbReference type="InterPro" id="IPR051402">
    <property type="entry name" value="KPR-Related"/>
</dbReference>
<dbReference type="NCBIfam" id="TIGR00745">
    <property type="entry name" value="apbA_panE"/>
    <property type="match status" value="1"/>
</dbReference>
<dbReference type="OrthoDB" id="9796561at2"/>
<dbReference type="Pfam" id="PF02558">
    <property type="entry name" value="ApbA"/>
    <property type="match status" value="1"/>
</dbReference>
<comment type="function">
    <text evidence="9">Catalyzes the NADPH-dependent reduction of ketopantoate into pantoic acid.</text>
</comment>
<evidence type="ECO:0000313" key="13">
    <source>
        <dbReference type="Proteomes" id="UP000248987"/>
    </source>
</evidence>
<reference evidence="12 13" key="1">
    <citation type="submission" date="2018-06" db="EMBL/GenBank/DDBJ databases">
        <title>Genomic Encyclopedia of Archaeal and Bacterial Type Strains, Phase II (KMG-II): from individual species to whole genera.</title>
        <authorList>
            <person name="Goeker M."/>
        </authorList>
    </citation>
    <scope>NUCLEOTIDE SEQUENCE [LARGE SCALE GENOMIC DNA]</scope>
    <source>
        <strain evidence="12 13">DSM 12408</strain>
    </source>
</reference>
<comment type="pathway">
    <text evidence="1 9">Cofactor biosynthesis; (R)-pantothenate biosynthesis; (R)-pantoate from 3-methyl-2-oxobutanoate: step 2/2.</text>
</comment>
<comment type="similarity">
    <text evidence="2 9">Belongs to the ketopantoate reductase family.</text>
</comment>
<evidence type="ECO:0000256" key="9">
    <source>
        <dbReference type="RuleBase" id="RU362068"/>
    </source>
</evidence>
<keyword evidence="5 9" id="KW-0521">NADP</keyword>